<organism evidence="8 9">
    <name type="scientific">Chrysophaeum taylorii</name>
    <dbReference type="NCBI Taxonomy" id="2483200"/>
    <lineage>
        <taxon>Eukaryota</taxon>
        <taxon>Sar</taxon>
        <taxon>Stramenopiles</taxon>
        <taxon>Ochrophyta</taxon>
        <taxon>Pelagophyceae</taxon>
        <taxon>Pelagomonadales</taxon>
        <taxon>Pelagomonadaceae</taxon>
        <taxon>Chrysophaeum</taxon>
    </lineage>
</organism>
<sequence>MLVVKICSVAALLPSHPPRRRWVTRRGAVVDVSGDGGVVKTWSEGGSGTEVFREDGAVALLKYTATSDGVTLASSSDLAYTVGDVEWVMGFDLAVRSMKVGERAAFECKPDYGYGATGVPPAVAPGAGLALDLEVLDYRGNVLTSQSFAQDKPLTPRTAQEIKDEYERRKAARRDADARRALEELIDDDLFAPIKRAIKTFQGFYFFGFFESATGEQAPWYLRPLITFPAIFLVVGVSTYFLFTNDVILLKGEGPTIPGEEAFRL</sequence>
<dbReference type="PROSITE" id="PS50059">
    <property type="entry name" value="FKBP_PPIASE"/>
    <property type="match status" value="1"/>
</dbReference>
<evidence type="ECO:0000256" key="3">
    <source>
        <dbReference type="ARBA" id="ARBA00023110"/>
    </source>
</evidence>
<keyword evidence="6" id="KW-0472">Membrane</keyword>
<dbReference type="Proteomes" id="UP001230188">
    <property type="component" value="Unassembled WGS sequence"/>
</dbReference>
<keyword evidence="3 5" id="KW-0697">Rotamase</keyword>
<keyword evidence="4 5" id="KW-0413">Isomerase</keyword>
<feature type="transmembrane region" description="Helical" evidence="6">
    <location>
        <begin position="220"/>
        <end position="243"/>
    </location>
</feature>
<dbReference type="GO" id="GO:0003755">
    <property type="term" value="F:peptidyl-prolyl cis-trans isomerase activity"/>
    <property type="evidence" value="ECO:0007669"/>
    <property type="project" value="UniProtKB-KW"/>
</dbReference>
<evidence type="ECO:0000259" key="7">
    <source>
        <dbReference type="PROSITE" id="PS50059"/>
    </source>
</evidence>
<dbReference type="EC" id="5.2.1.8" evidence="2 5"/>
<dbReference type="InterPro" id="IPR046357">
    <property type="entry name" value="PPIase_dom_sf"/>
</dbReference>
<dbReference type="EMBL" id="JAQMWT010000570">
    <property type="protein sequence ID" value="KAJ8599375.1"/>
    <property type="molecule type" value="Genomic_DNA"/>
</dbReference>
<evidence type="ECO:0000256" key="1">
    <source>
        <dbReference type="ARBA" id="ARBA00000971"/>
    </source>
</evidence>
<proteinExistence type="predicted"/>
<dbReference type="PANTHER" id="PTHR10516">
    <property type="entry name" value="PEPTIDYL-PROLYL CIS-TRANS ISOMERASE"/>
    <property type="match status" value="1"/>
</dbReference>
<keyword evidence="6" id="KW-1133">Transmembrane helix</keyword>
<evidence type="ECO:0000256" key="6">
    <source>
        <dbReference type="SAM" id="Phobius"/>
    </source>
</evidence>
<protein>
    <recommendedName>
        <fullName evidence="2 5">peptidylprolyl isomerase</fullName>
        <ecNumber evidence="2 5">5.2.1.8</ecNumber>
    </recommendedName>
</protein>
<feature type="domain" description="PPIase FKBP-type" evidence="7">
    <location>
        <begin position="56"/>
        <end position="139"/>
    </location>
</feature>
<dbReference type="Gene3D" id="3.10.50.40">
    <property type="match status" value="1"/>
</dbReference>
<keyword evidence="9" id="KW-1185">Reference proteome</keyword>
<name>A0AAD7U6V7_9STRA</name>
<gene>
    <name evidence="8" type="ORF">CTAYLR_007042</name>
</gene>
<comment type="caution">
    <text evidence="8">The sequence shown here is derived from an EMBL/GenBank/DDBJ whole genome shotgun (WGS) entry which is preliminary data.</text>
</comment>
<evidence type="ECO:0000256" key="5">
    <source>
        <dbReference type="PROSITE-ProRule" id="PRU00277"/>
    </source>
</evidence>
<evidence type="ECO:0000256" key="4">
    <source>
        <dbReference type="ARBA" id="ARBA00023235"/>
    </source>
</evidence>
<dbReference type="SUPFAM" id="SSF54534">
    <property type="entry name" value="FKBP-like"/>
    <property type="match status" value="1"/>
</dbReference>
<evidence type="ECO:0000313" key="8">
    <source>
        <dbReference type="EMBL" id="KAJ8599375.1"/>
    </source>
</evidence>
<evidence type="ECO:0000256" key="2">
    <source>
        <dbReference type="ARBA" id="ARBA00013194"/>
    </source>
</evidence>
<dbReference type="PANTHER" id="PTHR10516:SF443">
    <property type="entry name" value="FK506-BINDING PROTEIN 59-RELATED"/>
    <property type="match status" value="1"/>
</dbReference>
<dbReference type="AlphaFoldDB" id="A0AAD7U6V7"/>
<comment type="catalytic activity">
    <reaction evidence="1 5">
        <text>[protein]-peptidylproline (omega=180) = [protein]-peptidylproline (omega=0)</text>
        <dbReference type="Rhea" id="RHEA:16237"/>
        <dbReference type="Rhea" id="RHEA-COMP:10747"/>
        <dbReference type="Rhea" id="RHEA-COMP:10748"/>
        <dbReference type="ChEBI" id="CHEBI:83833"/>
        <dbReference type="ChEBI" id="CHEBI:83834"/>
        <dbReference type="EC" id="5.2.1.8"/>
    </reaction>
</comment>
<dbReference type="Pfam" id="PF00254">
    <property type="entry name" value="FKBP_C"/>
    <property type="match status" value="1"/>
</dbReference>
<dbReference type="InterPro" id="IPR001179">
    <property type="entry name" value="PPIase_FKBP_dom"/>
</dbReference>
<evidence type="ECO:0000313" key="9">
    <source>
        <dbReference type="Proteomes" id="UP001230188"/>
    </source>
</evidence>
<dbReference type="InterPro" id="IPR050689">
    <property type="entry name" value="FKBP-type_PPIase"/>
</dbReference>
<accession>A0AAD7U6V7</accession>
<reference evidence="8" key="1">
    <citation type="submission" date="2023-01" db="EMBL/GenBank/DDBJ databases">
        <title>Metagenome sequencing of chrysophaentin producing Chrysophaeum taylorii.</title>
        <authorList>
            <person name="Davison J."/>
            <person name="Bewley C."/>
        </authorList>
    </citation>
    <scope>NUCLEOTIDE SEQUENCE</scope>
    <source>
        <strain evidence="8">NIES-1699</strain>
    </source>
</reference>
<keyword evidence="6" id="KW-0812">Transmembrane</keyword>